<name>A0A834HT65_RHYFE</name>
<evidence type="ECO:0000313" key="11">
    <source>
        <dbReference type="Proteomes" id="UP000625711"/>
    </source>
</evidence>
<evidence type="ECO:0000256" key="8">
    <source>
        <dbReference type="SAM" id="SignalP"/>
    </source>
</evidence>
<evidence type="ECO:0000256" key="1">
    <source>
        <dbReference type="ARBA" id="ARBA00000632"/>
    </source>
</evidence>
<dbReference type="SMART" id="SM00263">
    <property type="entry name" value="LYZ1"/>
    <property type="match status" value="1"/>
</dbReference>
<dbReference type="InterPro" id="IPR023346">
    <property type="entry name" value="Lysozyme-like_dom_sf"/>
</dbReference>
<dbReference type="PROSITE" id="PS00128">
    <property type="entry name" value="GLYCOSYL_HYDROL_F22_1"/>
    <property type="match status" value="1"/>
</dbReference>
<keyword evidence="5" id="KW-1015">Disulfide bond</keyword>
<dbReference type="PRINTS" id="PR00137">
    <property type="entry name" value="LYSOZYME"/>
</dbReference>
<evidence type="ECO:0000256" key="6">
    <source>
        <dbReference type="ARBA" id="ARBA00023295"/>
    </source>
</evidence>
<evidence type="ECO:0000256" key="3">
    <source>
        <dbReference type="ARBA" id="ARBA00012732"/>
    </source>
</evidence>
<dbReference type="CDD" id="cd16899">
    <property type="entry name" value="LYZ_C_invert"/>
    <property type="match status" value="1"/>
</dbReference>
<evidence type="ECO:0000259" key="9">
    <source>
        <dbReference type="PROSITE" id="PS00128"/>
    </source>
</evidence>
<dbReference type="GO" id="GO:0042742">
    <property type="term" value="P:defense response to bacterium"/>
    <property type="evidence" value="ECO:0007669"/>
    <property type="project" value="UniProtKB-KW"/>
</dbReference>
<keyword evidence="6" id="KW-0378">Hydrolase</keyword>
<evidence type="ECO:0000256" key="5">
    <source>
        <dbReference type="ARBA" id="ARBA00023157"/>
    </source>
</evidence>
<dbReference type="EMBL" id="JAACXV010014523">
    <property type="protein sequence ID" value="KAF7266659.1"/>
    <property type="molecule type" value="Genomic_DNA"/>
</dbReference>
<dbReference type="AlphaFoldDB" id="A0A834HT65"/>
<dbReference type="InterPro" id="IPR001916">
    <property type="entry name" value="Glyco_hydro_22"/>
</dbReference>
<sequence>MQRYVVVLLMLTLAVYECNCKVYGKCEFAKTMKYNGIKSIADLGTWTCIAFHESRFDTNAINHVTGDYGILQISHYFWCSDSNVPGKGCHITCQSLLNDDITSDIVCAKKIFNETKNGPKKNGFAAWTTYSKYCTGDQRSWVSGCGL</sequence>
<accession>A0A834HT65</accession>
<reference evidence="10" key="1">
    <citation type="submission" date="2020-08" db="EMBL/GenBank/DDBJ databases">
        <title>Genome sequencing and assembly of the red palm weevil Rhynchophorus ferrugineus.</title>
        <authorList>
            <person name="Dias G.B."/>
            <person name="Bergman C.M."/>
            <person name="Manee M."/>
        </authorList>
    </citation>
    <scope>NUCLEOTIDE SEQUENCE</scope>
    <source>
        <strain evidence="10">AA-2017</strain>
        <tissue evidence="10">Whole larva</tissue>
    </source>
</reference>
<feature type="domain" description="Glycosyl hydrolases family 22 (GH22)" evidence="9">
    <location>
        <begin position="89"/>
        <end position="107"/>
    </location>
</feature>
<keyword evidence="4" id="KW-0929">Antimicrobial</keyword>
<evidence type="ECO:0000256" key="4">
    <source>
        <dbReference type="ARBA" id="ARBA00022638"/>
    </source>
</evidence>
<keyword evidence="11" id="KW-1185">Reference proteome</keyword>
<keyword evidence="8" id="KW-0732">Signal</keyword>
<comment type="catalytic activity">
    <reaction evidence="1">
        <text>Hydrolysis of (1-&gt;4)-beta-linkages between N-acetylmuramic acid and N-acetyl-D-glucosamine residues in a peptidoglycan and between N-acetyl-D-glucosamine residues in chitodextrins.</text>
        <dbReference type="EC" id="3.2.1.17"/>
    </reaction>
</comment>
<gene>
    <name evidence="10" type="ORF">GWI33_020037</name>
</gene>
<dbReference type="PROSITE" id="PS51348">
    <property type="entry name" value="GLYCOSYL_HYDROL_F22_2"/>
    <property type="match status" value="1"/>
</dbReference>
<dbReference type="Gene3D" id="1.10.530.10">
    <property type="match status" value="1"/>
</dbReference>
<dbReference type="FunFam" id="1.10.530.10:FF:000001">
    <property type="entry name" value="Lysozyme C"/>
    <property type="match status" value="1"/>
</dbReference>
<dbReference type="GO" id="GO:0003796">
    <property type="term" value="F:lysozyme activity"/>
    <property type="evidence" value="ECO:0007669"/>
    <property type="project" value="UniProtKB-EC"/>
</dbReference>
<protein>
    <recommendedName>
        <fullName evidence="3">lysozyme</fullName>
        <ecNumber evidence="3">3.2.1.17</ecNumber>
    </recommendedName>
</protein>
<dbReference type="PRINTS" id="PR00135">
    <property type="entry name" value="LYZLACT"/>
</dbReference>
<comment type="similarity">
    <text evidence="2 7">Belongs to the glycosyl hydrolase 22 family.</text>
</comment>
<dbReference type="SUPFAM" id="SSF53955">
    <property type="entry name" value="Lysozyme-like"/>
    <property type="match status" value="1"/>
</dbReference>
<dbReference type="InterPro" id="IPR019799">
    <property type="entry name" value="Glyco_hydro_22_CS"/>
</dbReference>
<dbReference type="PANTHER" id="PTHR11407:SF63">
    <property type="entry name" value="LYSOZYME C"/>
    <property type="match status" value="1"/>
</dbReference>
<dbReference type="GO" id="GO:0031640">
    <property type="term" value="P:killing of cells of another organism"/>
    <property type="evidence" value="ECO:0007669"/>
    <property type="project" value="UniProtKB-KW"/>
</dbReference>
<evidence type="ECO:0000256" key="7">
    <source>
        <dbReference type="RuleBase" id="RU004440"/>
    </source>
</evidence>
<dbReference type="OrthoDB" id="17373at2759"/>
<organism evidence="10 11">
    <name type="scientific">Rhynchophorus ferrugineus</name>
    <name type="common">Red palm weevil</name>
    <name type="synonym">Curculio ferrugineus</name>
    <dbReference type="NCBI Taxonomy" id="354439"/>
    <lineage>
        <taxon>Eukaryota</taxon>
        <taxon>Metazoa</taxon>
        <taxon>Ecdysozoa</taxon>
        <taxon>Arthropoda</taxon>
        <taxon>Hexapoda</taxon>
        <taxon>Insecta</taxon>
        <taxon>Pterygota</taxon>
        <taxon>Neoptera</taxon>
        <taxon>Endopterygota</taxon>
        <taxon>Coleoptera</taxon>
        <taxon>Polyphaga</taxon>
        <taxon>Cucujiformia</taxon>
        <taxon>Curculionidae</taxon>
        <taxon>Dryophthorinae</taxon>
        <taxon>Rhynchophorus</taxon>
    </lineage>
</organism>
<comment type="caution">
    <text evidence="10">The sequence shown here is derived from an EMBL/GenBank/DDBJ whole genome shotgun (WGS) entry which is preliminary data.</text>
</comment>
<evidence type="ECO:0000313" key="10">
    <source>
        <dbReference type="EMBL" id="KAF7266659.1"/>
    </source>
</evidence>
<keyword evidence="6" id="KW-0326">Glycosidase</keyword>
<dbReference type="InterPro" id="IPR000974">
    <property type="entry name" value="Glyco_hydro_22_lys"/>
</dbReference>
<feature type="chain" id="PRO_5032419604" description="lysozyme" evidence="8">
    <location>
        <begin position="21"/>
        <end position="147"/>
    </location>
</feature>
<proteinExistence type="inferred from homology"/>
<keyword evidence="4" id="KW-0081">Bacteriolytic enzyme</keyword>
<dbReference type="EC" id="3.2.1.17" evidence="3"/>
<feature type="signal peptide" evidence="8">
    <location>
        <begin position="1"/>
        <end position="20"/>
    </location>
</feature>
<dbReference type="PANTHER" id="PTHR11407">
    <property type="entry name" value="LYSOZYME C"/>
    <property type="match status" value="1"/>
</dbReference>
<dbReference type="Pfam" id="PF00062">
    <property type="entry name" value="Lys"/>
    <property type="match status" value="1"/>
</dbReference>
<evidence type="ECO:0000256" key="2">
    <source>
        <dbReference type="ARBA" id="ARBA00010859"/>
    </source>
</evidence>
<dbReference type="Proteomes" id="UP000625711">
    <property type="component" value="Unassembled WGS sequence"/>
</dbReference>